<feature type="compositionally biased region" description="Basic and acidic residues" evidence="1">
    <location>
        <begin position="61"/>
        <end position="71"/>
    </location>
</feature>
<name>A0A7S3VBJ6_9STRA</name>
<dbReference type="AlphaFoldDB" id="A0A7S3VBJ6"/>
<gene>
    <name evidence="2" type="ORF">CDEB00056_LOCUS14899</name>
</gene>
<reference evidence="2" key="1">
    <citation type="submission" date="2021-01" db="EMBL/GenBank/DDBJ databases">
        <authorList>
            <person name="Corre E."/>
            <person name="Pelletier E."/>
            <person name="Niang G."/>
            <person name="Scheremetjew M."/>
            <person name="Finn R."/>
            <person name="Kale V."/>
            <person name="Holt S."/>
            <person name="Cochrane G."/>
            <person name="Meng A."/>
            <person name="Brown T."/>
            <person name="Cohen L."/>
        </authorList>
    </citation>
    <scope>NUCLEOTIDE SEQUENCE</scope>
    <source>
        <strain evidence="2">MM31A-1</strain>
    </source>
</reference>
<accession>A0A7S3VBJ6</accession>
<proteinExistence type="predicted"/>
<evidence type="ECO:0000256" key="1">
    <source>
        <dbReference type="SAM" id="MobiDB-lite"/>
    </source>
</evidence>
<evidence type="ECO:0000313" key="2">
    <source>
        <dbReference type="EMBL" id="CAE0470046.1"/>
    </source>
</evidence>
<sequence>MFRFIFITLPLLFFNLVRLFLFSRWNNRSTEKQEEGRTYPNSNPRNNHDDSKHKHASAKSAEAEVERMQRNDYEDSDRLNVYYNKQLKGFFVGKRQSHCV</sequence>
<protein>
    <submittedName>
        <fullName evidence="2">Uncharacterized protein</fullName>
    </submittedName>
</protein>
<feature type="region of interest" description="Disordered" evidence="1">
    <location>
        <begin position="29"/>
        <end position="71"/>
    </location>
</feature>
<dbReference type="EMBL" id="HBIO01019360">
    <property type="protein sequence ID" value="CAE0470046.1"/>
    <property type="molecule type" value="Transcribed_RNA"/>
</dbReference>
<organism evidence="2">
    <name type="scientific">Chaetoceros debilis</name>
    <dbReference type="NCBI Taxonomy" id="122233"/>
    <lineage>
        <taxon>Eukaryota</taxon>
        <taxon>Sar</taxon>
        <taxon>Stramenopiles</taxon>
        <taxon>Ochrophyta</taxon>
        <taxon>Bacillariophyta</taxon>
        <taxon>Coscinodiscophyceae</taxon>
        <taxon>Chaetocerotophycidae</taxon>
        <taxon>Chaetocerotales</taxon>
        <taxon>Chaetocerotaceae</taxon>
        <taxon>Chaetoceros</taxon>
    </lineage>
</organism>